<proteinExistence type="inferred from homology"/>
<dbReference type="AlphaFoldDB" id="A0A6N4RF04"/>
<comment type="caution">
    <text evidence="8">The sequence shown here is derived from an EMBL/GenBank/DDBJ whole genome shotgun (WGS) entry which is preliminary data.</text>
</comment>
<accession>A0A6N4RF04</accession>
<name>A0A6N4RF04_BLAVI</name>
<keyword evidence="5" id="KW-0808">Transferase</keyword>
<comment type="subcellular location">
    <subcellularLocation>
        <location evidence="1">Cytoplasm</location>
    </subcellularLocation>
</comment>
<dbReference type="Gene3D" id="3.90.870.10">
    <property type="entry name" value="DHBP synthase"/>
    <property type="match status" value="1"/>
</dbReference>
<dbReference type="PANTHER" id="PTHR17490:SF18">
    <property type="entry name" value="THREONYLCARBAMOYL-AMP SYNTHASE"/>
    <property type="match status" value="1"/>
</dbReference>
<evidence type="ECO:0000256" key="1">
    <source>
        <dbReference type="ARBA" id="ARBA00004496"/>
    </source>
</evidence>
<evidence type="ECO:0000256" key="3">
    <source>
        <dbReference type="ARBA" id="ARBA00012584"/>
    </source>
</evidence>
<dbReference type="PROSITE" id="PS51163">
    <property type="entry name" value="YRDC"/>
    <property type="match status" value="1"/>
</dbReference>
<dbReference type="GO" id="GO:0005737">
    <property type="term" value="C:cytoplasm"/>
    <property type="evidence" value="ECO:0007669"/>
    <property type="project" value="UniProtKB-SubCell"/>
</dbReference>
<dbReference type="GO" id="GO:0061710">
    <property type="term" value="F:L-threonylcarbamoyladenylate synthase"/>
    <property type="evidence" value="ECO:0007669"/>
    <property type="project" value="UniProtKB-EC"/>
</dbReference>
<evidence type="ECO:0000256" key="5">
    <source>
        <dbReference type="ARBA" id="ARBA00022679"/>
    </source>
</evidence>
<dbReference type="InterPro" id="IPR017945">
    <property type="entry name" value="DHBP_synth_RibB-like_a/b_dom"/>
</dbReference>
<comment type="similarity">
    <text evidence="2">Belongs to the SUA5 family.</text>
</comment>
<feature type="domain" description="YrdC-like" evidence="7">
    <location>
        <begin position="6"/>
        <end position="184"/>
    </location>
</feature>
<dbReference type="InterPro" id="IPR050156">
    <property type="entry name" value="TC-AMP_synthase_SUA5"/>
</dbReference>
<organism evidence="8 9">
    <name type="scientific">Blastochloris viridis</name>
    <name type="common">Rhodopseudomonas viridis</name>
    <dbReference type="NCBI Taxonomy" id="1079"/>
    <lineage>
        <taxon>Bacteria</taxon>
        <taxon>Pseudomonadati</taxon>
        <taxon>Pseudomonadota</taxon>
        <taxon>Alphaproteobacteria</taxon>
        <taxon>Hyphomicrobiales</taxon>
        <taxon>Blastochloridaceae</taxon>
        <taxon>Blastochloris</taxon>
    </lineage>
</organism>
<dbReference type="EC" id="2.7.7.87" evidence="3"/>
<reference evidence="8 9" key="1">
    <citation type="journal article" date="2017" name="Nat. Commun.">
        <title>In situ click chemistry generation of cyclooxygenase-2 inhibitors.</title>
        <authorList>
            <person name="Bhardwaj A."/>
            <person name="Kaur J."/>
            <person name="Wuest M."/>
            <person name="Wuest F."/>
        </authorList>
    </citation>
    <scope>NUCLEOTIDE SEQUENCE [LARGE SCALE GENOMIC DNA]</scope>
    <source>
        <strain evidence="8">S2_018_000_R2_106</strain>
    </source>
</reference>
<gene>
    <name evidence="8" type="ORF">DI628_04255</name>
</gene>
<evidence type="ECO:0000256" key="4">
    <source>
        <dbReference type="ARBA" id="ARBA00022490"/>
    </source>
</evidence>
<evidence type="ECO:0000259" key="7">
    <source>
        <dbReference type="PROSITE" id="PS51163"/>
    </source>
</evidence>
<comment type="catalytic activity">
    <reaction evidence="6">
        <text>L-threonine + hydrogencarbonate + ATP = L-threonylcarbamoyladenylate + diphosphate + H2O</text>
        <dbReference type="Rhea" id="RHEA:36407"/>
        <dbReference type="ChEBI" id="CHEBI:15377"/>
        <dbReference type="ChEBI" id="CHEBI:17544"/>
        <dbReference type="ChEBI" id="CHEBI:30616"/>
        <dbReference type="ChEBI" id="CHEBI:33019"/>
        <dbReference type="ChEBI" id="CHEBI:57926"/>
        <dbReference type="ChEBI" id="CHEBI:73682"/>
        <dbReference type="EC" id="2.7.7.87"/>
    </reaction>
</comment>
<evidence type="ECO:0000256" key="6">
    <source>
        <dbReference type="ARBA" id="ARBA00048366"/>
    </source>
</evidence>
<dbReference type="PANTHER" id="PTHR17490">
    <property type="entry name" value="SUA5"/>
    <property type="match status" value="1"/>
</dbReference>
<evidence type="ECO:0000256" key="2">
    <source>
        <dbReference type="ARBA" id="ARBA00007663"/>
    </source>
</evidence>
<dbReference type="Pfam" id="PF01300">
    <property type="entry name" value="Sua5_yciO_yrdC"/>
    <property type="match status" value="1"/>
</dbReference>
<dbReference type="GO" id="GO:0003725">
    <property type="term" value="F:double-stranded RNA binding"/>
    <property type="evidence" value="ECO:0007669"/>
    <property type="project" value="InterPro"/>
</dbReference>
<dbReference type="SUPFAM" id="SSF55821">
    <property type="entry name" value="YrdC/RibB"/>
    <property type="match status" value="1"/>
</dbReference>
<protein>
    <recommendedName>
        <fullName evidence="3">L-threonylcarbamoyladenylate synthase</fullName>
        <ecNumber evidence="3">2.7.7.87</ecNumber>
    </recommendedName>
</protein>
<dbReference type="InterPro" id="IPR006070">
    <property type="entry name" value="Sua5-like_dom"/>
</dbReference>
<dbReference type="Proteomes" id="UP000320948">
    <property type="component" value="Unassembled WGS sequence"/>
</dbReference>
<evidence type="ECO:0000313" key="8">
    <source>
        <dbReference type="EMBL" id="TKW61839.1"/>
    </source>
</evidence>
<evidence type="ECO:0000313" key="9">
    <source>
        <dbReference type="Proteomes" id="UP000320948"/>
    </source>
</evidence>
<keyword evidence="4" id="KW-0963">Cytoplasm</keyword>
<sequence>MSQWNASELSAWAAALHAGQVCAAPAEGVYGYVADPFNPEALQRVLKVKNRVPTKGCIVLIHTFEQLKELCPPLPSGCTDAIATHWQPGQPPVTLILPALPSLPELLTGGMPTIAVRMPQVEYMHVYLKAAGQPVVSTSLNLSGEPPVTRAEDVPSDVPALTLPDALPGNPSRIFNPVTGMWLR</sequence>
<dbReference type="GO" id="GO:0000049">
    <property type="term" value="F:tRNA binding"/>
    <property type="evidence" value="ECO:0007669"/>
    <property type="project" value="TreeGrafter"/>
</dbReference>
<dbReference type="EMBL" id="VAFM01000001">
    <property type="protein sequence ID" value="TKW61839.1"/>
    <property type="molecule type" value="Genomic_DNA"/>
</dbReference>
<dbReference type="GO" id="GO:0006450">
    <property type="term" value="P:regulation of translational fidelity"/>
    <property type="evidence" value="ECO:0007669"/>
    <property type="project" value="TreeGrafter"/>
</dbReference>